<evidence type="ECO:0000313" key="23">
    <source>
        <dbReference type="Proteomes" id="UP001516400"/>
    </source>
</evidence>
<dbReference type="InterPro" id="IPR024448">
    <property type="entry name" value="XylT_C"/>
</dbReference>
<gene>
    <name evidence="22" type="ORF">HHI36_018786</name>
</gene>
<comment type="catalytic activity">
    <reaction evidence="19">
        <text>UDP-alpha-D-xylose + L-seryl-[protein] = 3-O-(beta-D-xylosyl)-L-seryl-[protein] + UDP + H(+)</text>
        <dbReference type="Rhea" id="RHEA:50192"/>
        <dbReference type="Rhea" id="RHEA-COMP:9863"/>
        <dbReference type="Rhea" id="RHEA-COMP:12567"/>
        <dbReference type="ChEBI" id="CHEBI:15378"/>
        <dbReference type="ChEBI" id="CHEBI:29999"/>
        <dbReference type="ChEBI" id="CHEBI:57632"/>
        <dbReference type="ChEBI" id="CHEBI:58223"/>
        <dbReference type="ChEBI" id="CHEBI:132085"/>
        <dbReference type="EC" id="2.4.2.26"/>
    </reaction>
</comment>
<dbReference type="Proteomes" id="UP001516400">
    <property type="component" value="Unassembled WGS sequence"/>
</dbReference>
<dbReference type="GO" id="GO:0005789">
    <property type="term" value="C:endoplasmic reticulum membrane"/>
    <property type="evidence" value="ECO:0007669"/>
    <property type="project" value="UniProtKB-SubCell"/>
</dbReference>
<evidence type="ECO:0000256" key="12">
    <source>
        <dbReference type="ARBA" id="ARBA00022968"/>
    </source>
</evidence>
<dbReference type="Pfam" id="PF01822">
    <property type="entry name" value="WSC"/>
    <property type="match status" value="1"/>
</dbReference>
<dbReference type="InterPro" id="IPR002889">
    <property type="entry name" value="WSC_carb-bd"/>
</dbReference>
<keyword evidence="16" id="KW-1015">Disulfide bond</keyword>
<evidence type="ECO:0000256" key="5">
    <source>
        <dbReference type="ARBA" id="ARBA00010195"/>
    </source>
</evidence>
<keyword evidence="14" id="KW-0333">Golgi apparatus</keyword>
<keyword evidence="17" id="KW-0325">Glycoprotein</keyword>
<dbReference type="AlphaFoldDB" id="A0ABD2P0Y2"/>
<evidence type="ECO:0000256" key="2">
    <source>
        <dbReference type="ARBA" id="ARBA00004648"/>
    </source>
</evidence>
<evidence type="ECO:0000256" key="9">
    <source>
        <dbReference type="ARBA" id="ARBA00022692"/>
    </source>
</evidence>
<comment type="pathway">
    <text evidence="4">Glycan metabolism; heparan sulfate biosynthesis.</text>
</comment>
<evidence type="ECO:0000256" key="16">
    <source>
        <dbReference type="ARBA" id="ARBA00023157"/>
    </source>
</evidence>
<dbReference type="GO" id="GO:0000139">
    <property type="term" value="C:Golgi membrane"/>
    <property type="evidence" value="ECO:0007669"/>
    <property type="project" value="UniProtKB-SubCell"/>
</dbReference>
<accession>A0ABD2P0Y2</accession>
<keyword evidence="9 20" id="KW-0812">Transmembrane</keyword>
<keyword evidence="12" id="KW-0735">Signal-anchor</keyword>
<proteinExistence type="inferred from homology"/>
<dbReference type="InterPro" id="IPR043538">
    <property type="entry name" value="XYLT"/>
</dbReference>
<evidence type="ECO:0000256" key="17">
    <source>
        <dbReference type="ARBA" id="ARBA00023180"/>
    </source>
</evidence>
<keyword evidence="8" id="KW-0808">Transferase</keyword>
<evidence type="ECO:0000256" key="11">
    <source>
        <dbReference type="ARBA" id="ARBA00022824"/>
    </source>
</evidence>
<dbReference type="Pfam" id="PF02485">
    <property type="entry name" value="Branch"/>
    <property type="match status" value="1"/>
</dbReference>
<comment type="similarity">
    <text evidence="5">Belongs to the glycosyltransferase 14 family. XylT subfamily.</text>
</comment>
<sequence>MVIVRNTASRWFRRYKIFFIFGTTILVFQVLLTLKFFALSKNNKEQKWQPVLERTSFTSEGKIRSGSFDDEIAGNVPNRNIKVKSKPQLKLEDLNFTPNCKISEREAISAINRAKSKKCKQLIANITCLSSEGRLYPKKLSNFCVDHSNNTGKALGCFKDDKEFRLLSGFYGVHSKDNSPGNCMRLCLQSGFPYAGVEYSNECFCGSDEPSFTKKLPDSSCNMKCPGNIHETCGGYYTLNIFRTGIKKFVPQIANTEISNGKRVRIVFLLTLNGRALRQVKRLLKLIYHESHFYYIHVDVRQDYLFRKLVFLEKRFPNIKLSRKRFATIWGGASLLKMLRSCMNDLLHLEWGWDFILNLSESDYPVKTIEKLTEFLTANRDKNFVKSHGREVQRFIQKQGLDKTFVECDTHMWRVADRKLPWGIQIDGGSDWIALNREFVKYVAGDNTDDLIKGLLKVFHHTLLPAESFFHTALRNSIFCDTYVDNNLHVTNWKRKLGCKCQYKHVVDWCGCSPNDFKPEDWPRILGTETRQLYFARKFEPIISQSVIYQLELWLFSLEKPRVPVESLNSYWQSIYHYQDLGVEPDDGLFTITHSAIRYWLSSFNNASCIPKISKVLEITSYHFEDSYKYTLTKIRTSQGILELAFRHLQTLSILKPSSLTNRLEHLSVNSDYDQKEQMSRNFAMVLSPHSDFGLIYHFSSSTSTKVYNISFLWIDPTGKLVEVSEITLDETGLIGHTKFNQPQPHKPGSWSIRLVHQNMLLVDLKFLVTPLEFTSSVLKTKISSSPPDVLPKSFNDNFSKFLPNDFDRDVLEQLSLTNLKRKGDELKEWIDILFAKFFQLKKCARLRELKFATKK</sequence>
<keyword evidence="7" id="KW-0328">Glycosyltransferase</keyword>
<evidence type="ECO:0000259" key="21">
    <source>
        <dbReference type="PROSITE" id="PS51212"/>
    </source>
</evidence>
<keyword evidence="13 20" id="KW-1133">Transmembrane helix</keyword>
<evidence type="ECO:0000256" key="20">
    <source>
        <dbReference type="SAM" id="Phobius"/>
    </source>
</evidence>
<dbReference type="InterPro" id="IPR003406">
    <property type="entry name" value="Glyco_trans_14"/>
</dbReference>
<evidence type="ECO:0000256" key="19">
    <source>
        <dbReference type="ARBA" id="ARBA00047847"/>
    </source>
</evidence>
<keyword evidence="15 20" id="KW-0472">Membrane</keyword>
<comment type="subcellular location">
    <subcellularLocation>
        <location evidence="2">Endoplasmic reticulum membrane</location>
        <topology evidence="2">Single-pass type II membrane protein</topology>
    </subcellularLocation>
    <subcellularLocation>
        <location evidence="1">Golgi apparatus membrane</location>
        <topology evidence="1">Single-pass type II membrane protein</topology>
    </subcellularLocation>
</comment>
<reference evidence="22 23" key="1">
    <citation type="journal article" date="2021" name="BMC Biol.">
        <title>Horizontally acquired antibacterial genes associated with adaptive radiation of ladybird beetles.</title>
        <authorList>
            <person name="Li H.S."/>
            <person name="Tang X.F."/>
            <person name="Huang Y.H."/>
            <person name="Xu Z.Y."/>
            <person name="Chen M.L."/>
            <person name="Du X.Y."/>
            <person name="Qiu B.Y."/>
            <person name="Chen P.T."/>
            <person name="Zhang W."/>
            <person name="Slipinski A."/>
            <person name="Escalona H.E."/>
            <person name="Waterhouse R.M."/>
            <person name="Zwick A."/>
            <person name="Pang H."/>
        </authorList>
    </citation>
    <scope>NUCLEOTIDE SEQUENCE [LARGE SCALE GENOMIC DNA]</scope>
    <source>
        <strain evidence="22">SYSU2018</strain>
    </source>
</reference>
<dbReference type="GO" id="GO:0046872">
    <property type="term" value="F:metal ion binding"/>
    <property type="evidence" value="ECO:0007669"/>
    <property type="project" value="UniProtKB-KW"/>
</dbReference>
<evidence type="ECO:0000256" key="15">
    <source>
        <dbReference type="ARBA" id="ARBA00023136"/>
    </source>
</evidence>
<name>A0ABD2P0Y2_9CUCU</name>
<dbReference type="PANTHER" id="PTHR46025">
    <property type="entry name" value="XYLOSYLTRANSFERASE OXT"/>
    <property type="match status" value="1"/>
</dbReference>
<dbReference type="GO" id="GO:0030158">
    <property type="term" value="F:protein xylosyltransferase activity"/>
    <property type="evidence" value="ECO:0007669"/>
    <property type="project" value="UniProtKB-EC"/>
</dbReference>
<evidence type="ECO:0000256" key="4">
    <source>
        <dbReference type="ARBA" id="ARBA00005093"/>
    </source>
</evidence>
<feature type="domain" description="WSC" evidence="21">
    <location>
        <begin position="151"/>
        <end position="245"/>
    </location>
</feature>
<evidence type="ECO:0000256" key="18">
    <source>
        <dbReference type="ARBA" id="ARBA00042865"/>
    </source>
</evidence>
<evidence type="ECO:0000256" key="14">
    <source>
        <dbReference type="ARBA" id="ARBA00023034"/>
    </source>
</evidence>
<dbReference type="PROSITE" id="PS51212">
    <property type="entry name" value="WSC"/>
    <property type="match status" value="1"/>
</dbReference>
<feature type="transmembrane region" description="Helical" evidence="20">
    <location>
        <begin position="17"/>
        <end position="39"/>
    </location>
</feature>
<dbReference type="SMART" id="SM00321">
    <property type="entry name" value="WSC"/>
    <property type="match status" value="1"/>
</dbReference>
<comment type="pathway">
    <text evidence="3">Glycan metabolism; chondroitin sulfate biosynthesis.</text>
</comment>
<dbReference type="EC" id="2.4.2.26" evidence="6"/>
<comment type="caution">
    <text evidence="22">The sequence shown here is derived from an EMBL/GenBank/DDBJ whole genome shotgun (WGS) entry which is preliminary data.</text>
</comment>
<dbReference type="PANTHER" id="PTHR46025:SF3">
    <property type="entry name" value="XYLOSYLTRANSFERASE OXT"/>
    <property type="match status" value="1"/>
</dbReference>
<keyword evidence="10" id="KW-0479">Metal-binding</keyword>
<evidence type="ECO:0000256" key="3">
    <source>
        <dbReference type="ARBA" id="ARBA00004840"/>
    </source>
</evidence>
<dbReference type="Pfam" id="PF12529">
    <property type="entry name" value="Xylo_C"/>
    <property type="match status" value="1"/>
</dbReference>
<protein>
    <recommendedName>
        <fullName evidence="6">protein xylosyltransferase</fullName>
        <ecNumber evidence="6">2.4.2.26</ecNumber>
    </recommendedName>
    <alternativeName>
        <fullName evidence="18">Peptide O-xylosyltransferase</fullName>
    </alternativeName>
</protein>
<evidence type="ECO:0000256" key="6">
    <source>
        <dbReference type="ARBA" id="ARBA00011972"/>
    </source>
</evidence>
<organism evidence="22 23">
    <name type="scientific">Cryptolaemus montrouzieri</name>
    <dbReference type="NCBI Taxonomy" id="559131"/>
    <lineage>
        <taxon>Eukaryota</taxon>
        <taxon>Metazoa</taxon>
        <taxon>Ecdysozoa</taxon>
        <taxon>Arthropoda</taxon>
        <taxon>Hexapoda</taxon>
        <taxon>Insecta</taxon>
        <taxon>Pterygota</taxon>
        <taxon>Neoptera</taxon>
        <taxon>Endopterygota</taxon>
        <taxon>Coleoptera</taxon>
        <taxon>Polyphaga</taxon>
        <taxon>Cucujiformia</taxon>
        <taxon>Coccinelloidea</taxon>
        <taxon>Coccinellidae</taxon>
        <taxon>Scymninae</taxon>
        <taxon>Scymnini</taxon>
        <taxon>Cryptolaemus</taxon>
    </lineage>
</organism>
<dbReference type="GO" id="GO:0030166">
    <property type="term" value="P:proteoglycan biosynthetic process"/>
    <property type="evidence" value="ECO:0007669"/>
    <property type="project" value="UniProtKB-ARBA"/>
</dbReference>
<keyword evidence="11" id="KW-0256">Endoplasmic reticulum</keyword>
<evidence type="ECO:0000256" key="10">
    <source>
        <dbReference type="ARBA" id="ARBA00022723"/>
    </source>
</evidence>
<evidence type="ECO:0000313" key="22">
    <source>
        <dbReference type="EMBL" id="KAL3284632.1"/>
    </source>
</evidence>
<evidence type="ECO:0000256" key="8">
    <source>
        <dbReference type="ARBA" id="ARBA00022679"/>
    </source>
</evidence>
<evidence type="ECO:0000256" key="1">
    <source>
        <dbReference type="ARBA" id="ARBA00004323"/>
    </source>
</evidence>
<keyword evidence="23" id="KW-1185">Reference proteome</keyword>
<evidence type="ECO:0000256" key="7">
    <source>
        <dbReference type="ARBA" id="ARBA00022676"/>
    </source>
</evidence>
<dbReference type="EMBL" id="JABFTP020000165">
    <property type="protein sequence ID" value="KAL3284632.1"/>
    <property type="molecule type" value="Genomic_DNA"/>
</dbReference>
<evidence type="ECO:0000256" key="13">
    <source>
        <dbReference type="ARBA" id="ARBA00022989"/>
    </source>
</evidence>